<organism evidence="4 5">
    <name type="scientific">Promicromonospora citrea</name>
    <dbReference type="NCBI Taxonomy" id="43677"/>
    <lineage>
        <taxon>Bacteria</taxon>
        <taxon>Bacillati</taxon>
        <taxon>Actinomycetota</taxon>
        <taxon>Actinomycetes</taxon>
        <taxon>Micrococcales</taxon>
        <taxon>Promicromonosporaceae</taxon>
        <taxon>Promicromonospora</taxon>
    </lineage>
</organism>
<dbReference type="Proteomes" id="UP000655589">
    <property type="component" value="Unassembled WGS sequence"/>
</dbReference>
<evidence type="ECO:0000256" key="1">
    <source>
        <dbReference type="SAM" id="MobiDB-lite"/>
    </source>
</evidence>
<dbReference type="PROSITE" id="PS51257">
    <property type="entry name" value="PROKAR_LIPOPROTEIN"/>
    <property type="match status" value="1"/>
</dbReference>
<comment type="caution">
    <text evidence="4">The sequence shown here is derived from an EMBL/GenBank/DDBJ whole genome shotgun (WGS) entry which is preliminary data.</text>
</comment>
<evidence type="ECO:0000259" key="2">
    <source>
        <dbReference type="Pfam" id="PF11258"/>
    </source>
</evidence>
<evidence type="ECO:0000259" key="3">
    <source>
        <dbReference type="Pfam" id="PF17479"/>
    </source>
</evidence>
<dbReference type="InterPro" id="IPR023158">
    <property type="entry name" value="YerB-like_sf"/>
</dbReference>
<dbReference type="RefSeq" id="WP_171108552.1">
    <property type="nucleotide sequence ID" value="NZ_BMPT01000013.1"/>
</dbReference>
<evidence type="ECO:0000313" key="5">
    <source>
        <dbReference type="Proteomes" id="UP000655589"/>
    </source>
</evidence>
<dbReference type="SUPFAM" id="SSF159774">
    <property type="entry name" value="YerB-like"/>
    <property type="match status" value="1"/>
</dbReference>
<reference evidence="4" key="1">
    <citation type="journal article" date="2014" name="Int. J. Syst. Evol. Microbiol.">
        <title>Complete genome sequence of Corynebacterium casei LMG S-19264T (=DSM 44701T), isolated from a smear-ripened cheese.</title>
        <authorList>
            <consortium name="US DOE Joint Genome Institute (JGI-PGF)"/>
            <person name="Walter F."/>
            <person name="Albersmeier A."/>
            <person name="Kalinowski J."/>
            <person name="Ruckert C."/>
        </authorList>
    </citation>
    <scope>NUCLEOTIDE SEQUENCE</scope>
    <source>
        <strain evidence="4">JCM 3051</strain>
    </source>
</reference>
<proteinExistence type="predicted"/>
<dbReference type="InterPro" id="IPR035328">
    <property type="entry name" value="DUF3048_C"/>
</dbReference>
<name>A0A8H9GKJ4_9MICO</name>
<evidence type="ECO:0008006" key="6">
    <source>
        <dbReference type="Google" id="ProtNLM"/>
    </source>
</evidence>
<sequence length="360" mass="38465">MTTRWTTVVPGTGAVLVAALALAGCGVLPAEPEPLPTPTATVEAPVREDRHTPPRPDVPVVWPLTGVPTDRVADRPAISVKVENSAAARPQRGLNDADIVWEQLVEGGITRFVATYHSRLPDAVEPVRSVRPMDPAIVAPLGGVLAFSGGQAAFIAAVQRYGTQTLINDDGDPGFVRDPSRPVPHNVIGDVRTFAVQADGGRTSPPPPQFTYARTRGDGTATARGTRARTVDVRFSPAQRTVWTWDAAARRYLRSEGTVPSVAADGARHRARNVVVLETEVFLTSFRDPAGARVPEHRLGGRSGRGTLLSGGRAVPVRWSKKDHRSPVVLRTKDGTEALLEPGTTWIELVPRGSGSWTVG</sequence>
<feature type="compositionally biased region" description="Basic and acidic residues" evidence="1">
    <location>
        <begin position="45"/>
        <end position="54"/>
    </location>
</feature>
<dbReference type="Pfam" id="PF11258">
    <property type="entry name" value="DUF3048"/>
    <property type="match status" value="1"/>
</dbReference>
<reference evidence="4" key="2">
    <citation type="submission" date="2020-09" db="EMBL/GenBank/DDBJ databases">
        <authorList>
            <person name="Sun Q."/>
            <person name="Ohkuma M."/>
        </authorList>
    </citation>
    <scope>NUCLEOTIDE SEQUENCE</scope>
    <source>
        <strain evidence="4">JCM 3051</strain>
    </source>
</reference>
<protein>
    <recommendedName>
        <fullName evidence="6">DUF3048 family protein</fullName>
    </recommendedName>
</protein>
<feature type="domain" description="DUF3048" evidence="3">
    <location>
        <begin position="231"/>
        <end position="347"/>
    </location>
</feature>
<accession>A0A8H9GKJ4</accession>
<dbReference type="Gene3D" id="3.50.90.10">
    <property type="entry name" value="YerB-like"/>
    <property type="match status" value="1"/>
</dbReference>
<gene>
    <name evidence="4" type="ORF">GCM10010102_31220</name>
</gene>
<dbReference type="EMBL" id="BMPT01000013">
    <property type="protein sequence ID" value="GGM33431.1"/>
    <property type="molecule type" value="Genomic_DNA"/>
</dbReference>
<dbReference type="AlphaFoldDB" id="A0A8H9GKJ4"/>
<dbReference type="Pfam" id="PF17479">
    <property type="entry name" value="DUF3048_C"/>
    <property type="match status" value="1"/>
</dbReference>
<feature type="region of interest" description="Disordered" evidence="1">
    <location>
        <begin position="31"/>
        <end position="58"/>
    </location>
</feature>
<evidence type="ECO:0000313" key="4">
    <source>
        <dbReference type="EMBL" id="GGM33431.1"/>
    </source>
</evidence>
<keyword evidence="5" id="KW-1185">Reference proteome</keyword>
<feature type="domain" description="DUF3048" evidence="2">
    <location>
        <begin position="64"/>
        <end position="199"/>
    </location>
</feature>
<dbReference type="InterPro" id="IPR021416">
    <property type="entry name" value="DUF3048_N"/>
</dbReference>